<dbReference type="Proteomes" id="UP000422108">
    <property type="component" value="Chromosome"/>
</dbReference>
<evidence type="ECO:0000256" key="1">
    <source>
        <dbReference type="ARBA" id="ARBA00022603"/>
    </source>
</evidence>
<sequence>MKNNGPQIAFVVLFGLTLVFSFMTPTALAYQQTENHFYLVSLGVGDPDLITLRAINTIRASDVIVCRDRTKDELVEYLKGKTILDPSMAGWRRYRKDCASIKDPKARSECQKRAESRAQLIKQIRDAVEAGQTVSVLGSGDLMIYGGPYRWYLEEFKDLNPKIIPGVSCFNAANAALGKDIMSGKACHSAVLTTFREIDKLAGAHPTMVIFTMHTQFNELVEKLKTHYPVDTPIAIVFHAGYKQKEHIVRGRLNTIIEQTKDKKFPFEHLVYVGDFMK</sequence>
<feature type="domain" description="Tetrapyrrole methylase" evidence="4">
    <location>
        <begin position="37"/>
        <end position="256"/>
    </location>
</feature>
<keyword evidence="6" id="KW-1185">Reference proteome</keyword>
<dbReference type="InterPro" id="IPR014776">
    <property type="entry name" value="4pyrrole_Mease_sub2"/>
</dbReference>
<dbReference type="PANTHER" id="PTHR45790:SF4">
    <property type="entry name" value="COBALT-PRECORRIN-4 C(11)-METHYLTRANSFERASE"/>
    <property type="match status" value="1"/>
</dbReference>
<evidence type="ECO:0000313" key="6">
    <source>
        <dbReference type="Proteomes" id="UP000422108"/>
    </source>
</evidence>
<dbReference type="Pfam" id="PF00590">
    <property type="entry name" value="TP_methylase"/>
    <property type="match status" value="1"/>
</dbReference>
<proteinExistence type="predicted"/>
<dbReference type="CDD" id="cd11724">
    <property type="entry name" value="TP_methylase"/>
    <property type="match status" value="1"/>
</dbReference>
<dbReference type="RefSeq" id="WP_155310710.1">
    <property type="nucleotide sequence ID" value="NZ_AP021879.1"/>
</dbReference>
<dbReference type="Gene3D" id="3.40.1010.10">
    <property type="entry name" value="Cobalt-precorrin-4 Transmethylase, Domain 1"/>
    <property type="match status" value="1"/>
</dbReference>
<keyword evidence="3" id="KW-0949">S-adenosyl-L-methionine</keyword>
<organism evidence="5 6">
    <name type="scientific">Desulfosarcina ovata subsp. ovata</name>
    <dbReference type="NCBI Taxonomy" id="2752305"/>
    <lineage>
        <taxon>Bacteria</taxon>
        <taxon>Pseudomonadati</taxon>
        <taxon>Thermodesulfobacteriota</taxon>
        <taxon>Desulfobacteria</taxon>
        <taxon>Desulfobacterales</taxon>
        <taxon>Desulfosarcinaceae</taxon>
        <taxon>Desulfosarcina</taxon>
    </lineage>
</organism>
<protein>
    <submittedName>
        <fullName evidence="5">Cobalt-precorrin-4 C(11)-methyltransferase</fullName>
    </submittedName>
</protein>
<dbReference type="InterPro" id="IPR035996">
    <property type="entry name" value="4pyrrol_Methylase_sf"/>
</dbReference>
<dbReference type="SUPFAM" id="SSF53790">
    <property type="entry name" value="Tetrapyrrole methylase"/>
    <property type="match status" value="1"/>
</dbReference>
<evidence type="ECO:0000256" key="2">
    <source>
        <dbReference type="ARBA" id="ARBA00022679"/>
    </source>
</evidence>
<dbReference type="GO" id="GO:0032259">
    <property type="term" value="P:methylation"/>
    <property type="evidence" value="ECO:0007669"/>
    <property type="project" value="UniProtKB-KW"/>
</dbReference>
<reference evidence="5 6" key="1">
    <citation type="submission" date="2019-11" db="EMBL/GenBank/DDBJ databases">
        <title>Comparative genomics of hydrocarbon-degrading Desulfosarcina strains.</title>
        <authorList>
            <person name="Watanabe M."/>
            <person name="Kojima H."/>
            <person name="Fukui M."/>
        </authorList>
    </citation>
    <scope>NUCLEOTIDE SEQUENCE [LARGE SCALE GENOMIC DNA]</scope>
    <source>
        <strain evidence="6">oXyS1</strain>
    </source>
</reference>
<keyword evidence="1 5" id="KW-0489">Methyltransferase</keyword>
<evidence type="ECO:0000256" key="3">
    <source>
        <dbReference type="ARBA" id="ARBA00022691"/>
    </source>
</evidence>
<dbReference type="InterPro" id="IPR000878">
    <property type="entry name" value="4pyrrol_Mease"/>
</dbReference>
<accession>A0A5K8ABW7</accession>
<evidence type="ECO:0000259" key="4">
    <source>
        <dbReference type="Pfam" id="PF00590"/>
    </source>
</evidence>
<gene>
    <name evidence="5" type="primary">cbiF</name>
    <name evidence="5" type="ORF">DSCOOX_27040</name>
</gene>
<dbReference type="EMBL" id="AP021879">
    <property type="protein sequence ID" value="BBO89524.1"/>
    <property type="molecule type" value="Genomic_DNA"/>
</dbReference>
<dbReference type="InterPro" id="IPR014777">
    <property type="entry name" value="4pyrrole_Mease_sub1"/>
</dbReference>
<dbReference type="PANTHER" id="PTHR45790">
    <property type="entry name" value="SIROHEME SYNTHASE-RELATED"/>
    <property type="match status" value="1"/>
</dbReference>
<dbReference type="AlphaFoldDB" id="A0A5K8ABW7"/>
<dbReference type="GO" id="GO:0008168">
    <property type="term" value="F:methyltransferase activity"/>
    <property type="evidence" value="ECO:0007669"/>
    <property type="project" value="UniProtKB-KW"/>
</dbReference>
<name>A0A5K8ABW7_9BACT</name>
<dbReference type="InterPro" id="IPR050161">
    <property type="entry name" value="Siro_Cobalamin_biosynth"/>
</dbReference>
<evidence type="ECO:0000313" key="5">
    <source>
        <dbReference type="EMBL" id="BBO89524.1"/>
    </source>
</evidence>
<keyword evidence="2 5" id="KW-0808">Transferase</keyword>
<dbReference type="Gene3D" id="3.30.950.10">
    <property type="entry name" value="Methyltransferase, Cobalt-precorrin-4 Transmethylase, Domain 2"/>
    <property type="match status" value="1"/>
</dbReference>